<feature type="transmembrane region" description="Helical" evidence="7">
    <location>
        <begin position="274"/>
        <end position="299"/>
    </location>
</feature>
<keyword evidence="11" id="KW-1185">Reference proteome</keyword>
<keyword evidence="3" id="KW-1003">Cell membrane</keyword>
<dbReference type="GO" id="GO:0044874">
    <property type="term" value="P:lipoprotein localization to outer membrane"/>
    <property type="evidence" value="ECO:0007669"/>
    <property type="project" value="TreeGrafter"/>
</dbReference>
<evidence type="ECO:0000256" key="1">
    <source>
        <dbReference type="ARBA" id="ARBA00004651"/>
    </source>
</evidence>
<dbReference type="EMBL" id="WNLA01000026">
    <property type="protein sequence ID" value="MTW05562.1"/>
    <property type="molecule type" value="Genomic_DNA"/>
</dbReference>
<evidence type="ECO:0000256" key="2">
    <source>
        <dbReference type="ARBA" id="ARBA00005236"/>
    </source>
</evidence>
<reference evidence="10 11" key="1">
    <citation type="submission" date="2019-11" db="EMBL/GenBank/DDBJ databases">
        <title>Type strains purchased from KCTC, JCM and DSMZ.</title>
        <authorList>
            <person name="Lu H."/>
        </authorList>
    </citation>
    <scope>NUCLEOTIDE SEQUENCE [LARGE SCALE GENOMIC DNA]</scope>
    <source>
        <strain evidence="10 11">KCTC 42409</strain>
    </source>
</reference>
<feature type="transmembrane region" description="Helical" evidence="7">
    <location>
        <begin position="373"/>
        <end position="394"/>
    </location>
</feature>
<keyword evidence="4 7" id="KW-0812">Transmembrane</keyword>
<sequence>MFTKFKWLSMALKNAMRNRRRSLVTVAITATGTAAALLGGGFALYTYESLAQASARDTGHLVVAAPGQFDGIDNLPLEHGLEQPEAVAQQLMARPDVKRVLPRLQFSGLISNGDKSEIFLGTGVDAMQEFVVKGPFMKREAGELLDAQIPGSAPGIVIGKGLAKILNAQPGSALTLMSTTVNGALNAADVVVTGVVSTGIADVDKRLAMVDLSTAQTLLQTQKVSTLSVYLKDLALSDTVAEQLRAQHGAKLEVRTWLQQAMFYLSVKSLYDRIFGFLGVIVLVIVLFAITNTLAMAVLERTREIGTLRAMGATPGEVMRVFTLEGMALGSGGALAGMALAGGVALFLLVAGVQMPPPPGRTDGYPLAVAVSIPMYAGAAVTVALLSACASWIVSRRAAHQSVVEALSHV</sequence>
<feature type="domain" description="MacB-like periplasmic core" evidence="9">
    <location>
        <begin position="22"/>
        <end position="246"/>
    </location>
</feature>
<evidence type="ECO:0000256" key="7">
    <source>
        <dbReference type="SAM" id="Phobius"/>
    </source>
</evidence>
<dbReference type="RefSeq" id="WP_155441912.1">
    <property type="nucleotide sequence ID" value="NZ_WNLA01000026.1"/>
</dbReference>
<keyword evidence="6 7" id="KW-0472">Membrane</keyword>
<dbReference type="InterPro" id="IPR003838">
    <property type="entry name" value="ABC3_permease_C"/>
</dbReference>
<feature type="transmembrane region" description="Helical" evidence="7">
    <location>
        <begin position="329"/>
        <end position="353"/>
    </location>
</feature>
<dbReference type="PANTHER" id="PTHR30489">
    <property type="entry name" value="LIPOPROTEIN-RELEASING SYSTEM TRANSMEMBRANE PROTEIN LOLE"/>
    <property type="match status" value="1"/>
</dbReference>
<evidence type="ECO:0000256" key="3">
    <source>
        <dbReference type="ARBA" id="ARBA00022475"/>
    </source>
</evidence>
<name>A0A6L6Q8M0_9BURK</name>
<accession>A0A6L6Q8M0</accession>
<dbReference type="InterPro" id="IPR025857">
    <property type="entry name" value="MacB_PCD"/>
</dbReference>
<evidence type="ECO:0000313" key="10">
    <source>
        <dbReference type="EMBL" id="MTW05562.1"/>
    </source>
</evidence>
<dbReference type="OrthoDB" id="9770036at2"/>
<proteinExistence type="inferred from homology"/>
<evidence type="ECO:0000256" key="4">
    <source>
        <dbReference type="ARBA" id="ARBA00022692"/>
    </source>
</evidence>
<dbReference type="InterPro" id="IPR051447">
    <property type="entry name" value="Lipoprotein-release_system"/>
</dbReference>
<evidence type="ECO:0000256" key="5">
    <source>
        <dbReference type="ARBA" id="ARBA00022989"/>
    </source>
</evidence>
<evidence type="ECO:0000313" key="11">
    <source>
        <dbReference type="Proteomes" id="UP000484015"/>
    </source>
</evidence>
<dbReference type="AlphaFoldDB" id="A0A6L6Q8M0"/>
<protein>
    <submittedName>
        <fullName evidence="10">FtsX-like permease family protein</fullName>
    </submittedName>
</protein>
<feature type="domain" description="ABC3 transporter permease C-terminal" evidence="8">
    <location>
        <begin position="277"/>
        <end position="402"/>
    </location>
</feature>
<dbReference type="PANTHER" id="PTHR30489:SF0">
    <property type="entry name" value="LIPOPROTEIN-RELEASING SYSTEM TRANSMEMBRANE PROTEIN LOLE"/>
    <property type="match status" value="1"/>
</dbReference>
<dbReference type="GO" id="GO:0098797">
    <property type="term" value="C:plasma membrane protein complex"/>
    <property type="evidence" value="ECO:0007669"/>
    <property type="project" value="TreeGrafter"/>
</dbReference>
<dbReference type="Pfam" id="PF12704">
    <property type="entry name" value="MacB_PCD"/>
    <property type="match status" value="1"/>
</dbReference>
<evidence type="ECO:0000259" key="8">
    <source>
        <dbReference type="Pfam" id="PF02687"/>
    </source>
</evidence>
<comment type="subcellular location">
    <subcellularLocation>
        <location evidence="1">Cell membrane</location>
        <topology evidence="1">Multi-pass membrane protein</topology>
    </subcellularLocation>
</comment>
<evidence type="ECO:0000259" key="9">
    <source>
        <dbReference type="Pfam" id="PF12704"/>
    </source>
</evidence>
<evidence type="ECO:0000256" key="6">
    <source>
        <dbReference type="ARBA" id="ARBA00023136"/>
    </source>
</evidence>
<keyword evidence="5 7" id="KW-1133">Transmembrane helix</keyword>
<dbReference type="Proteomes" id="UP000484015">
    <property type="component" value="Unassembled WGS sequence"/>
</dbReference>
<dbReference type="Pfam" id="PF02687">
    <property type="entry name" value="FtsX"/>
    <property type="match status" value="1"/>
</dbReference>
<comment type="caution">
    <text evidence="10">The sequence shown here is derived from an EMBL/GenBank/DDBJ whole genome shotgun (WGS) entry which is preliminary data.</text>
</comment>
<comment type="similarity">
    <text evidence="2">Belongs to the ABC-4 integral membrane protein family. LolC/E subfamily.</text>
</comment>
<gene>
    <name evidence="10" type="ORF">GM668_26125</name>
</gene>
<organism evidence="10 11">
    <name type="scientific">Pseudoduganella ginsengisoli</name>
    <dbReference type="NCBI Taxonomy" id="1462440"/>
    <lineage>
        <taxon>Bacteria</taxon>
        <taxon>Pseudomonadati</taxon>
        <taxon>Pseudomonadota</taxon>
        <taxon>Betaproteobacteria</taxon>
        <taxon>Burkholderiales</taxon>
        <taxon>Oxalobacteraceae</taxon>
        <taxon>Telluria group</taxon>
        <taxon>Pseudoduganella</taxon>
    </lineage>
</organism>